<name>A0AA37WLZ7_9GAMM</name>
<dbReference type="PANTHER" id="PTHR42736:SF1">
    <property type="entry name" value="PROTEIN-GLUTAMINE GAMMA-GLUTAMYLTRANSFERASE"/>
    <property type="match status" value="1"/>
</dbReference>
<keyword evidence="1" id="KW-0812">Transmembrane</keyword>
<dbReference type="SMART" id="SM00460">
    <property type="entry name" value="TGc"/>
    <property type="match status" value="1"/>
</dbReference>
<feature type="transmembrane region" description="Helical" evidence="1">
    <location>
        <begin position="82"/>
        <end position="98"/>
    </location>
</feature>
<evidence type="ECO:0000256" key="1">
    <source>
        <dbReference type="SAM" id="Phobius"/>
    </source>
</evidence>
<dbReference type="PANTHER" id="PTHR42736">
    <property type="entry name" value="PROTEIN-GLUTAMINE GAMMA-GLUTAMYLTRANSFERASE"/>
    <property type="match status" value="1"/>
</dbReference>
<feature type="domain" description="Transglutaminase-like" evidence="2">
    <location>
        <begin position="420"/>
        <end position="489"/>
    </location>
</feature>
<dbReference type="EMBL" id="BSPD01000057">
    <property type="protein sequence ID" value="GLS26659.1"/>
    <property type="molecule type" value="Genomic_DNA"/>
</dbReference>
<keyword evidence="1" id="KW-1133">Transmembrane helix</keyword>
<dbReference type="SUPFAM" id="SSF54001">
    <property type="entry name" value="Cysteine proteinases"/>
    <property type="match status" value="1"/>
</dbReference>
<dbReference type="InterPro" id="IPR038765">
    <property type="entry name" value="Papain-like_cys_pep_sf"/>
</dbReference>
<reference evidence="3 4" key="1">
    <citation type="journal article" date="2014" name="Int. J. Syst. Evol. Microbiol.">
        <title>Complete genome sequence of Corynebacterium casei LMG S-19264T (=DSM 44701T), isolated from a smear-ripened cheese.</title>
        <authorList>
            <consortium name="US DOE Joint Genome Institute (JGI-PGF)"/>
            <person name="Walter F."/>
            <person name="Albersmeier A."/>
            <person name="Kalinowski J."/>
            <person name="Ruckert C."/>
        </authorList>
    </citation>
    <scope>NUCLEOTIDE SEQUENCE [LARGE SCALE GENOMIC DNA]</scope>
    <source>
        <strain evidence="3 4">NBRC 110095</strain>
    </source>
</reference>
<keyword evidence="1" id="KW-0472">Membrane</keyword>
<dbReference type="Proteomes" id="UP001156870">
    <property type="component" value="Unassembled WGS sequence"/>
</dbReference>
<dbReference type="InterPro" id="IPR002931">
    <property type="entry name" value="Transglutaminase-like"/>
</dbReference>
<feature type="transmembrane region" description="Helical" evidence="1">
    <location>
        <begin position="7"/>
        <end position="24"/>
    </location>
</feature>
<keyword evidence="4" id="KW-1185">Reference proteome</keyword>
<evidence type="ECO:0000259" key="2">
    <source>
        <dbReference type="SMART" id="SM00460"/>
    </source>
</evidence>
<accession>A0AA37WLZ7</accession>
<dbReference type="Pfam" id="PF11992">
    <property type="entry name" value="TgpA_N"/>
    <property type="match status" value="1"/>
</dbReference>
<dbReference type="Pfam" id="PF01841">
    <property type="entry name" value="Transglut_core"/>
    <property type="match status" value="1"/>
</dbReference>
<dbReference type="AlphaFoldDB" id="A0AA37WLZ7"/>
<dbReference type="InterPro" id="IPR025403">
    <property type="entry name" value="TgpA-like_C"/>
</dbReference>
<evidence type="ECO:0000313" key="4">
    <source>
        <dbReference type="Proteomes" id="UP001156870"/>
    </source>
</evidence>
<proteinExistence type="predicted"/>
<feature type="transmembrane region" description="Helical" evidence="1">
    <location>
        <begin position="159"/>
        <end position="181"/>
    </location>
</feature>
<comment type="caution">
    <text evidence="3">The sequence shown here is derived from an EMBL/GenBank/DDBJ whole genome shotgun (WGS) entry which is preliminary data.</text>
</comment>
<dbReference type="Gene3D" id="3.10.620.30">
    <property type="match status" value="1"/>
</dbReference>
<feature type="transmembrane region" description="Helical" evidence="1">
    <location>
        <begin position="58"/>
        <end position="76"/>
    </location>
</feature>
<dbReference type="Pfam" id="PF13559">
    <property type="entry name" value="DUF4129"/>
    <property type="match status" value="1"/>
</dbReference>
<dbReference type="InterPro" id="IPR021878">
    <property type="entry name" value="TgpA_N"/>
</dbReference>
<gene>
    <name evidence="3" type="primary">tgpA</name>
    <name evidence="3" type="ORF">GCM10007877_23760</name>
</gene>
<dbReference type="RefSeq" id="WP_232595350.1">
    <property type="nucleotide sequence ID" value="NZ_BSPD01000057.1"/>
</dbReference>
<dbReference type="InterPro" id="IPR052901">
    <property type="entry name" value="Bact_TGase-like"/>
</dbReference>
<feature type="transmembrane region" description="Helical" evidence="1">
    <location>
        <begin position="562"/>
        <end position="586"/>
    </location>
</feature>
<feature type="transmembrane region" description="Helical" evidence="1">
    <location>
        <begin position="129"/>
        <end position="147"/>
    </location>
</feature>
<sequence>MSLSEQIPRNCFAWMLLALVAIILPHATHLPVWELVALTVALIWRVQLYRGVWRYPGLWAKVLLAVLSIAGLRLAYGRFLGLEPMVALLIISVILKLLEMNKRRDAFMVIYLGFFVTATQFLFHQNIFAAFYGFFCVLLLMTTLMALSRGPGVDDLRSGIPVAFKLMMQSLPVMLVLFLLFPRLGNLWAVPMPQHTAKTGVSDTMSPGDFSSLSRGGGRAFTATFEGEVPSARDLYWRGMVMDEFDGRTWSSRKWGFYPDGGMVEWNKASKNATSPTANQWRVNAEPIGRSVSYSIIMDPTHRSWLFALHLAESTHEDLGVSRNFTLRSLSPVAQRFQFDVVSYLDHKVESEPLPQWRYKQETALPDGYNPRTRALAQQWREEENSSEAVVDRFLAWVGSEFTYTLEPPLLGRNSVDEFLWQTQRGFCEHFASSFVVFMRAAGIPARVVSGYQGGELVEGFITVSQADAHAWAEVWFEGRGWVRVDPTAAVSPLRIESGINSVFERSVTNPLSMEAYRHISSLNWMRLQMEKLNYNWQRWVLNYDREQQYGMLSRWLGIVEAWKIGVLMLASVAGIVGIIALWMWWHGRPEPLSPGFQAFQRFAVKLKKVGIVREPGEGIRDFSRRAQDLLPDQAPEIQRIERLLQSVLYAEQSECLGPLREEVARFKVRSISAPITSR</sequence>
<organism evidence="3 4">
    <name type="scientific">Marinibactrum halimedae</name>
    <dbReference type="NCBI Taxonomy" id="1444977"/>
    <lineage>
        <taxon>Bacteria</taxon>
        <taxon>Pseudomonadati</taxon>
        <taxon>Pseudomonadota</taxon>
        <taxon>Gammaproteobacteria</taxon>
        <taxon>Cellvibrionales</taxon>
        <taxon>Cellvibrionaceae</taxon>
        <taxon>Marinibactrum</taxon>
    </lineage>
</organism>
<feature type="transmembrane region" description="Helical" evidence="1">
    <location>
        <begin position="105"/>
        <end position="123"/>
    </location>
</feature>
<protein>
    <submittedName>
        <fullName evidence="3">Protein-glutamine gamma-glutamyltransferase</fullName>
    </submittedName>
</protein>
<evidence type="ECO:0000313" key="3">
    <source>
        <dbReference type="EMBL" id="GLS26659.1"/>
    </source>
</evidence>